<feature type="region of interest" description="Disordered" evidence="9">
    <location>
        <begin position="76"/>
        <end position="97"/>
    </location>
</feature>
<feature type="region of interest" description="Disordered" evidence="9">
    <location>
        <begin position="2075"/>
        <end position="2318"/>
    </location>
</feature>
<feature type="compositionally biased region" description="Polar residues" evidence="9">
    <location>
        <begin position="878"/>
        <end position="894"/>
    </location>
</feature>
<keyword evidence="3" id="KW-0547">Nucleotide-binding</keyword>
<evidence type="ECO:0000256" key="9">
    <source>
        <dbReference type="SAM" id="MobiDB-lite"/>
    </source>
</evidence>
<dbReference type="SMART" id="SM00297">
    <property type="entry name" value="BROMO"/>
    <property type="match status" value="1"/>
</dbReference>
<dbReference type="InterPro" id="IPR049730">
    <property type="entry name" value="SNF2/RAD54-like_C"/>
</dbReference>
<feature type="compositionally biased region" description="Basic residues" evidence="9">
    <location>
        <begin position="2099"/>
        <end position="2108"/>
    </location>
</feature>
<feature type="compositionally biased region" description="Acidic residues" evidence="9">
    <location>
        <begin position="2172"/>
        <end position="2187"/>
    </location>
</feature>
<dbReference type="PRINTS" id="PR00503">
    <property type="entry name" value="BROMODOMAIN"/>
</dbReference>
<feature type="region of interest" description="Disordered" evidence="9">
    <location>
        <begin position="1307"/>
        <end position="1339"/>
    </location>
</feature>
<feature type="domain" description="Bromo" evidence="11">
    <location>
        <begin position="394"/>
        <end position="466"/>
    </location>
</feature>
<evidence type="ECO:0000256" key="5">
    <source>
        <dbReference type="ARBA" id="ARBA00022840"/>
    </source>
</evidence>
<dbReference type="SUPFAM" id="SSF54160">
    <property type="entry name" value="Chromo domain-like"/>
    <property type="match status" value="2"/>
</dbReference>
<feature type="domain" description="Helicase ATP-binding" evidence="12">
    <location>
        <begin position="1398"/>
        <end position="1601"/>
    </location>
</feature>
<feature type="compositionally biased region" description="Polar residues" evidence="9">
    <location>
        <begin position="2301"/>
        <end position="2312"/>
    </location>
</feature>
<dbReference type="GO" id="GO:0016887">
    <property type="term" value="F:ATP hydrolysis activity"/>
    <property type="evidence" value="ECO:0007669"/>
    <property type="project" value="TreeGrafter"/>
</dbReference>
<dbReference type="PROSITE" id="PS51192">
    <property type="entry name" value="HELICASE_ATP_BIND_1"/>
    <property type="match status" value="1"/>
</dbReference>
<feature type="region of interest" description="Disordered" evidence="9">
    <location>
        <begin position="1893"/>
        <end position="1914"/>
    </location>
</feature>
<dbReference type="InterPro" id="IPR036427">
    <property type="entry name" value="Bromodomain-like_sf"/>
</dbReference>
<feature type="compositionally biased region" description="Low complexity" evidence="9">
    <location>
        <begin position="865"/>
        <end position="874"/>
    </location>
</feature>
<dbReference type="GO" id="GO:0042393">
    <property type="term" value="F:histone binding"/>
    <property type="evidence" value="ECO:0007669"/>
    <property type="project" value="TreeGrafter"/>
</dbReference>
<reference evidence="14 15" key="1">
    <citation type="submission" date="2023-10" db="EMBL/GenBank/DDBJ databases">
        <title>Comparative genomics analysis reveals potential genetic determinants of host preference in Cryptosporidium xiaoi.</title>
        <authorList>
            <person name="Xiao L."/>
            <person name="Li J."/>
        </authorList>
    </citation>
    <scope>NUCLEOTIDE SEQUENCE [LARGE SCALE GENOMIC DNA]</scope>
    <source>
        <strain evidence="14 15">52996</strain>
    </source>
</reference>
<feature type="compositionally biased region" description="Low complexity" evidence="9">
    <location>
        <begin position="29"/>
        <end position="40"/>
    </location>
</feature>
<dbReference type="GO" id="GO:0003677">
    <property type="term" value="F:DNA binding"/>
    <property type="evidence" value="ECO:0007669"/>
    <property type="project" value="TreeGrafter"/>
</dbReference>
<dbReference type="PANTHER" id="PTHR45623">
    <property type="entry name" value="CHROMODOMAIN-HELICASE-DNA-BINDING PROTEIN 3-RELATED-RELATED"/>
    <property type="match status" value="1"/>
</dbReference>
<dbReference type="PROSITE" id="PS50014">
    <property type="entry name" value="BROMODOMAIN_2"/>
    <property type="match status" value="1"/>
</dbReference>
<dbReference type="Pfam" id="PF00439">
    <property type="entry name" value="Bromodomain"/>
    <property type="match status" value="1"/>
</dbReference>
<dbReference type="Pfam" id="PF00176">
    <property type="entry name" value="SNF2-rel_dom"/>
    <property type="match status" value="1"/>
</dbReference>
<dbReference type="GO" id="GO:0003682">
    <property type="term" value="F:chromatin binding"/>
    <property type="evidence" value="ECO:0007669"/>
    <property type="project" value="TreeGrafter"/>
</dbReference>
<evidence type="ECO:0000259" key="11">
    <source>
        <dbReference type="PROSITE" id="PS50014"/>
    </source>
</evidence>
<dbReference type="Gene3D" id="3.40.50.10810">
    <property type="entry name" value="Tandem AAA-ATPase domain"/>
    <property type="match status" value="1"/>
</dbReference>
<evidence type="ECO:0000256" key="3">
    <source>
        <dbReference type="ARBA" id="ARBA00022741"/>
    </source>
</evidence>
<dbReference type="Pfam" id="PF00271">
    <property type="entry name" value="Helicase_C"/>
    <property type="match status" value="1"/>
</dbReference>
<dbReference type="PANTHER" id="PTHR45623:SF11">
    <property type="entry name" value="KISMET, ISOFORM C"/>
    <property type="match status" value="1"/>
</dbReference>
<dbReference type="Gene3D" id="2.40.50.40">
    <property type="match status" value="2"/>
</dbReference>
<dbReference type="GO" id="GO:0000785">
    <property type="term" value="C:chromatin"/>
    <property type="evidence" value="ECO:0007669"/>
    <property type="project" value="TreeGrafter"/>
</dbReference>
<dbReference type="InterPro" id="IPR016197">
    <property type="entry name" value="Chromo-like_dom_sf"/>
</dbReference>
<feature type="domain" description="Chromo" evidence="10">
    <location>
        <begin position="512"/>
        <end position="567"/>
    </location>
</feature>
<feature type="region of interest" description="Disordered" evidence="9">
    <location>
        <begin position="619"/>
        <end position="656"/>
    </location>
</feature>
<dbReference type="InterPro" id="IPR001487">
    <property type="entry name" value="Bromodomain"/>
</dbReference>
<evidence type="ECO:0000259" key="12">
    <source>
        <dbReference type="PROSITE" id="PS51192"/>
    </source>
</evidence>
<dbReference type="SUPFAM" id="SSF47370">
    <property type="entry name" value="Bromodomain"/>
    <property type="match status" value="1"/>
</dbReference>
<keyword evidence="7" id="KW-0539">Nucleus</keyword>
<evidence type="ECO:0000256" key="7">
    <source>
        <dbReference type="ARBA" id="ARBA00023242"/>
    </source>
</evidence>
<dbReference type="InterPro" id="IPR014001">
    <property type="entry name" value="Helicase_ATP-bd"/>
</dbReference>
<feature type="compositionally biased region" description="Polar residues" evidence="9">
    <location>
        <begin position="2158"/>
        <end position="2170"/>
    </location>
</feature>
<evidence type="ECO:0000256" key="8">
    <source>
        <dbReference type="PROSITE-ProRule" id="PRU00035"/>
    </source>
</evidence>
<dbReference type="SMART" id="SM00490">
    <property type="entry name" value="HELICc"/>
    <property type="match status" value="1"/>
</dbReference>
<name>A0AAV9XY03_9CRYT</name>
<comment type="caution">
    <text evidence="14">The sequence shown here is derived from an EMBL/GenBank/DDBJ whole genome shotgun (WGS) entry which is preliminary data.</text>
</comment>
<dbReference type="CDD" id="cd04369">
    <property type="entry name" value="Bromodomain"/>
    <property type="match status" value="1"/>
</dbReference>
<dbReference type="PROSITE" id="PS50013">
    <property type="entry name" value="CHROMO_2"/>
    <property type="match status" value="1"/>
</dbReference>
<dbReference type="Gene3D" id="1.20.920.10">
    <property type="entry name" value="Bromodomain-like"/>
    <property type="match status" value="1"/>
</dbReference>
<dbReference type="InterPro" id="IPR027417">
    <property type="entry name" value="P-loop_NTPase"/>
</dbReference>
<dbReference type="CDD" id="cd18793">
    <property type="entry name" value="SF2_C_SNF"/>
    <property type="match status" value="1"/>
</dbReference>
<feature type="compositionally biased region" description="Low complexity" evidence="9">
    <location>
        <begin position="1897"/>
        <end position="1912"/>
    </location>
</feature>
<dbReference type="InterPro" id="IPR038718">
    <property type="entry name" value="SNF2-like_sf"/>
</dbReference>
<accession>A0AAV9XY03</accession>
<evidence type="ECO:0000313" key="15">
    <source>
        <dbReference type="Proteomes" id="UP001311799"/>
    </source>
</evidence>
<evidence type="ECO:0000256" key="2">
    <source>
        <dbReference type="ARBA" id="ARBA00022737"/>
    </source>
</evidence>
<proteinExistence type="predicted"/>
<feature type="compositionally biased region" description="Low complexity" evidence="9">
    <location>
        <begin position="253"/>
        <end position="270"/>
    </location>
</feature>
<dbReference type="GO" id="GO:0140658">
    <property type="term" value="F:ATP-dependent chromatin remodeler activity"/>
    <property type="evidence" value="ECO:0007669"/>
    <property type="project" value="TreeGrafter"/>
</dbReference>
<feature type="domain" description="Helicase C-terminal" evidence="13">
    <location>
        <begin position="1742"/>
        <end position="1898"/>
    </location>
</feature>
<dbReference type="Proteomes" id="UP001311799">
    <property type="component" value="Unassembled WGS sequence"/>
</dbReference>
<dbReference type="GO" id="GO:0005524">
    <property type="term" value="F:ATP binding"/>
    <property type="evidence" value="ECO:0007669"/>
    <property type="project" value="UniProtKB-KW"/>
</dbReference>
<evidence type="ECO:0000259" key="13">
    <source>
        <dbReference type="PROSITE" id="PS51194"/>
    </source>
</evidence>
<feature type="compositionally biased region" description="Low complexity" evidence="9">
    <location>
        <begin position="2203"/>
        <end position="2222"/>
    </location>
</feature>
<evidence type="ECO:0000256" key="1">
    <source>
        <dbReference type="ARBA" id="ARBA00004123"/>
    </source>
</evidence>
<keyword evidence="5" id="KW-0067">ATP-binding</keyword>
<protein>
    <submittedName>
        <fullName evidence="14">Uncharacterized protein</fullName>
    </submittedName>
</protein>
<keyword evidence="6 8" id="KW-0103">Bromodomain</keyword>
<feature type="region of interest" description="Disordered" evidence="9">
    <location>
        <begin position="865"/>
        <end position="902"/>
    </location>
</feature>
<dbReference type="SMART" id="SM00487">
    <property type="entry name" value="DEXDc"/>
    <property type="match status" value="1"/>
</dbReference>
<sequence length="2345" mass="258863">MSSEDTRSANCLSTMSDCNLECGTGNGGESVTEVSISTSTNDSSVDANLNNVNNGNNVVNGGENTLLSENNNEATNNVVNDSSAVPEPPKKRGRGRPRINREALAAAAAAAAASAGPEESLFGRKVITQREPSTRRKGAGLGSLIAAEVNSRKSYIDDDEDEDDDDIDVDFRTEGDNSDNEEADIPQRFVLTPIVEKFLKRRPQMRHNNNLIKGKNNVFLDEKDKDEATSSDNVVVNQNCSPRRRLSGGGSGSVNSAGAGATGASVGSNNPNQRRIPRGKMPYEYLVKYHQQSYSQCKWITEDDIDNDPDPKVRIKYLRYIQRLEQKGVESIDATAYIEDVPELQYIDGEIERIVDCTDVFRSLYPMKAAEIGRNEWYIYCLKIIDALVCFDRKGIKYGIPFLRPVDPNMDGASDYYSVISRPMDFTTVQTKLYLRIYSQPQEFWSDVQQIFTNCFMYNSVDSDIYVQGKLLKALFDKLYGEWALLSRQTQEDLVKQKSEESPKEWLDDQTVTIETAIQHITFRDLLALPKRPIMYFTKWKHLSFTDNTWEHEVDITDSSKILQFHRFIRVPEYITTAHNGPAAISYDLYKRMISETYTYIRHTFSWMNNQFGLRLNPPQAPSYVTSNHGSGGNNNDSDDSDDENHAPYASKKRSKNRYSIRTYVPTTFSNLPQLTSAISIYSHHGYQNRNVYNTQKQQRGCYGGATYQGSAVGQQTNNNGPYASQNGAIYRNQQGGGIGITASNGLVNASSGGAGLSNQLQQTIPIQNLPGSKDLLNEIKVGSDGTLSQSAIVATQKLLQMITANNPNAANALSMAMNNPAIAGLVGKLLQNINNNGNLINKDVPASDHMNISQVGMSEGSNVNRNGNNADNGLVSACTSHNSLENSDRNAPNNEGDPGQLAGNVNDFTNCNNTAPPLMGLKEEVGSGLVSENPVIGGGCFAVGARGEWDKNNFNNNNINSNGVDVRRMQNSQIGQENSFYVSNSEQNFIGGHNISGIDNGSDFCNPNSGADFRVGSSANESNLAGSLSHENPQIRSDSLISKDNIYASGVSEVSRTTECYGIRNEGNPNNGNNGGSDVMVKTINETDMFFNVGSGDVTNCSAKVNSDIEGVSDKSKYLDAEHVSINDSGYNNHNSSNISLCDGGKDIKFSGNFSNTKRVKSENGVEINPLFISNEISLPSSIDLYDKLELEYKDMITISGEGTLEDIDGGCKYVISDNFQEFCDGLATCVTGDGNNSVPGVPNPKTEMYVEHTKNNNSSHDNIGNTSNTIFSSPPSVDTCLTSERLCNVDNNSENLVGKRENIETGESEVGKVPVNGDASDKNNNKENVEAKNEEEKHQMGLASLVANNKIAELYSSQKRPPPPPPGVSRHYLVSPIFKNGYQLFDYQLAGLNWLLQLWSEGRNGILADEMGLGKTMQTMSFVWHLVYKEKLRGPFLVVAPLSTLDHWKRTFEDWTDLNVVLYYDEGGRNGRDLLRYYEFYHQCLQFDMRGRGRSSYNYGSNIRNYGYVNEPRLVQTKHYKFHILLTSYEILLADADILCTMPWQFIIIDEAHRLKNRGAKTLQVFKSIACRHILLLSGTPVQNNTEELWPLLNYIEPIKFASIEAFTQEFGELQSSAQVTALHELLRPHLLRRVKEDVMKEIPPLEETIIDVELTTAQKAYYRAIFERNRAFLCKNIGFGGKKSSNAPIPSLMNVEVELRKCCNHPFQVVGVEEREVALCKTTEDRYKKMIELSGKMVLMGKLLPKLKAEGHRVLIFSQFIQTLTLLEELIEHHGWGYERLDGSIRGTDRTAAIARFNAEDSDKFVFLLSTRAGGLGINLTSADTVIIFDSDWNPQNDVQACARAHRIGQTRDVKVYRLITARTYEAEMFERASKKLGLNTAVFHKGAFREENSNGNGSSNSNGIGTSGEPTKQEIEDLLKHGAYYLLEGSEASRQFQESDIDEILSKNSRLVRYQLSGKNSSFSKTSFRSDNALPDLDVNDPDFWKKVLGDSSVSSFLVQLQSGSAVRDEESREKFIQDLADAVDGAAALDSLDPLIEALVQVTNMREFSELQRQKAEDLLANVQEIVRTLQPDNGENEEDDNSNVNVEHNNGGKSRKKSRRSTRAKEFTIDNYDLDDYDDSNNLGGSGNTGGDSSKSGVDGRNGRGSKRSTRRANPSATNKSGTADSFDEVDDDDDFNDESFEPTTRGSKGRVKKSTSRSGRSSARSNNGRSSGTSSQANGNCYPDLDSNQGEYFSEGNGGSGTASAASLAGGTGARTRGNKKRKTPNCNDTIGASTSSSTNDNQDDKDQNNNQSLSPCSAAANNTVAKRRNRRDSAAAMLALLTAEIAKNEDEDDEDLE</sequence>
<organism evidence="14 15">
    <name type="scientific">Cryptosporidium xiaoi</name>
    <dbReference type="NCBI Taxonomy" id="659607"/>
    <lineage>
        <taxon>Eukaryota</taxon>
        <taxon>Sar</taxon>
        <taxon>Alveolata</taxon>
        <taxon>Apicomplexa</taxon>
        <taxon>Conoidasida</taxon>
        <taxon>Coccidia</taxon>
        <taxon>Eucoccidiorida</taxon>
        <taxon>Eimeriorina</taxon>
        <taxon>Cryptosporidiidae</taxon>
        <taxon>Cryptosporidium</taxon>
    </lineage>
</organism>
<dbReference type="PROSITE" id="PS51194">
    <property type="entry name" value="HELICASE_CTER"/>
    <property type="match status" value="1"/>
</dbReference>
<dbReference type="Gene3D" id="3.40.50.300">
    <property type="entry name" value="P-loop containing nucleotide triphosphate hydrolases"/>
    <property type="match status" value="1"/>
</dbReference>
<feature type="region of interest" description="Disordered" evidence="9">
    <location>
        <begin position="154"/>
        <end position="183"/>
    </location>
</feature>
<feature type="region of interest" description="Disordered" evidence="9">
    <location>
        <begin position="228"/>
        <end position="277"/>
    </location>
</feature>
<gene>
    <name evidence="14" type="ORF">RS030_1119</name>
</gene>
<dbReference type="EMBL" id="JAWDEY010000011">
    <property type="protein sequence ID" value="KAK6589650.1"/>
    <property type="molecule type" value="Genomic_DNA"/>
</dbReference>
<dbReference type="InterPro" id="IPR001650">
    <property type="entry name" value="Helicase_C-like"/>
</dbReference>
<feature type="compositionally biased region" description="Polar residues" evidence="9">
    <location>
        <begin position="230"/>
        <end position="241"/>
    </location>
</feature>
<feature type="compositionally biased region" description="Low complexity" evidence="9">
    <location>
        <begin position="2088"/>
        <end position="2098"/>
    </location>
</feature>
<keyword evidence="15" id="KW-1185">Reference proteome</keyword>
<dbReference type="SMART" id="SM00298">
    <property type="entry name" value="CHROMO"/>
    <property type="match status" value="2"/>
</dbReference>
<dbReference type="InterPro" id="IPR000953">
    <property type="entry name" value="Chromo/chromo_shadow_dom"/>
</dbReference>
<keyword evidence="2" id="KW-0677">Repeat</keyword>
<dbReference type="InterPro" id="IPR000330">
    <property type="entry name" value="SNF2_N"/>
</dbReference>
<feature type="region of interest" description="Disordered" evidence="9">
    <location>
        <begin position="28"/>
        <end position="56"/>
    </location>
</feature>
<feature type="compositionally biased region" description="Basic and acidic residues" evidence="9">
    <location>
        <begin position="1321"/>
        <end position="1339"/>
    </location>
</feature>
<feature type="compositionally biased region" description="Acidic residues" evidence="9">
    <location>
        <begin position="157"/>
        <end position="168"/>
    </location>
</feature>
<evidence type="ECO:0000313" key="14">
    <source>
        <dbReference type="EMBL" id="KAK6589650.1"/>
    </source>
</evidence>
<keyword evidence="4" id="KW-0378">Hydrolase</keyword>
<evidence type="ECO:0000259" key="10">
    <source>
        <dbReference type="PROSITE" id="PS50013"/>
    </source>
</evidence>
<dbReference type="SUPFAM" id="SSF52540">
    <property type="entry name" value="P-loop containing nucleoside triphosphate hydrolases"/>
    <property type="match status" value="2"/>
</dbReference>
<evidence type="ECO:0000256" key="6">
    <source>
        <dbReference type="ARBA" id="ARBA00023117"/>
    </source>
</evidence>
<evidence type="ECO:0000256" key="4">
    <source>
        <dbReference type="ARBA" id="ARBA00022801"/>
    </source>
</evidence>
<comment type="subcellular location">
    <subcellularLocation>
        <location evidence="1">Nucleus</location>
    </subcellularLocation>
</comment>
<dbReference type="GO" id="GO:0005634">
    <property type="term" value="C:nucleus"/>
    <property type="evidence" value="ECO:0007669"/>
    <property type="project" value="UniProtKB-SubCell"/>
</dbReference>